<evidence type="ECO:0000256" key="1">
    <source>
        <dbReference type="ARBA" id="ARBA00022679"/>
    </source>
</evidence>
<dbReference type="SUPFAM" id="SSF53756">
    <property type="entry name" value="UDP-Glycosyltransferase/glycogen phosphorylase"/>
    <property type="match status" value="1"/>
</dbReference>
<name>C1BED7_RHOOB</name>
<dbReference type="Gene3D" id="3.40.50.2000">
    <property type="entry name" value="Glycogen Phosphorylase B"/>
    <property type="match status" value="2"/>
</dbReference>
<dbReference type="PATRIC" id="fig|632772.20.peg.7658"/>
<dbReference type="Pfam" id="PF00534">
    <property type="entry name" value="Glycos_transf_1"/>
    <property type="match status" value="1"/>
</dbReference>
<feature type="domain" description="Glycosyl transferase family 1" evidence="2">
    <location>
        <begin position="209"/>
        <end position="357"/>
    </location>
</feature>
<dbReference type="GO" id="GO:0016757">
    <property type="term" value="F:glycosyltransferase activity"/>
    <property type="evidence" value="ECO:0007669"/>
    <property type="project" value="UniProtKB-KW"/>
</dbReference>
<evidence type="ECO:0000313" key="4">
    <source>
        <dbReference type="Proteomes" id="UP000002212"/>
    </source>
</evidence>
<dbReference type="RefSeq" id="WP_012691902.1">
    <property type="nucleotide sequence ID" value="NC_012523.1"/>
</dbReference>
<protein>
    <submittedName>
        <fullName evidence="3">Putative glycosyltransferase</fullName>
        <ecNumber evidence="3">2.4.-.-</ecNumber>
    </submittedName>
</protein>
<accession>C1BED7</accession>
<dbReference type="Proteomes" id="UP000002212">
    <property type="component" value="Plasmid pKNR"/>
</dbReference>
<proteinExistence type="predicted"/>
<dbReference type="OrthoDB" id="9802525at2"/>
<dbReference type="AlphaFoldDB" id="C1BED7"/>
<organism evidence="3 4">
    <name type="scientific">Rhodococcus opacus (strain B4)</name>
    <dbReference type="NCBI Taxonomy" id="632772"/>
    <lineage>
        <taxon>Bacteria</taxon>
        <taxon>Bacillati</taxon>
        <taxon>Actinomycetota</taxon>
        <taxon>Actinomycetes</taxon>
        <taxon>Mycobacteriales</taxon>
        <taxon>Nocardiaceae</taxon>
        <taxon>Rhodococcus</taxon>
    </lineage>
</organism>
<keyword evidence="3" id="KW-0614">Plasmid</keyword>
<dbReference type="HOGENOM" id="CLU_688628_0_0_11"/>
<keyword evidence="1 3" id="KW-0808">Transferase</keyword>
<sequence>MSTYNLKSVDALDAARIIIDQIDPERLVPGGTDTCIHDLVKYSETSSLAIVGVTESDSAQLGQWCSAQVADESVPFLPVARFSRTREARFLRIPHSVRLAWGLVRFRKQIPRGVLQTHRIETGVVVSAVVRPKRLVQFIHNDSTGLTGGNSDSLWKYLGFLYRACEKVVFRRADQVVLFNQSDSARIKEMYPRLTVAKTWFDPAVFTLKRKQWKSSDPLKVVFVGRLESQKDPSLALATFAEVHKRYPNAQMVFVGEGSLRSTIASQANDKDIAAHVVFAGALSRAEVARIMADSTVMLMTSHYEGSPRVMAEAGAVGLPVVATNGADPDHVLDSEFGNGVRVAAREPRELASAVLLAANFDPQQCANAVADRSAPVAVSRLLAVPDDGPLRAPNSTDNE</sequence>
<keyword evidence="3" id="KW-0328">Glycosyltransferase</keyword>
<dbReference type="PANTHER" id="PTHR45947">
    <property type="entry name" value="SULFOQUINOVOSYL TRANSFERASE SQD2"/>
    <property type="match status" value="1"/>
</dbReference>
<geneLocation type="plasmid" evidence="3 4">
    <name>pKNR</name>
</geneLocation>
<dbReference type="CDD" id="cd03801">
    <property type="entry name" value="GT4_PimA-like"/>
    <property type="match status" value="1"/>
</dbReference>
<dbReference type="KEGG" id="rop:ROP_pKNR-00850"/>
<dbReference type="EMBL" id="AP011118">
    <property type="protein sequence ID" value="BAH56177.1"/>
    <property type="molecule type" value="Genomic_DNA"/>
</dbReference>
<dbReference type="CAZy" id="GT4">
    <property type="family name" value="Glycosyltransferase Family 4"/>
</dbReference>
<reference evidence="3 4" key="1">
    <citation type="submission" date="2009-03" db="EMBL/GenBank/DDBJ databases">
        <title>Comparison of the complete genome sequences of Rhodococcus erythropolis PR4 and Rhodococcus opacus B4.</title>
        <authorList>
            <person name="Takarada H."/>
            <person name="Sekine M."/>
            <person name="Hosoyama A."/>
            <person name="Yamada R."/>
            <person name="Fujisawa T."/>
            <person name="Omata S."/>
            <person name="Shimizu A."/>
            <person name="Tsukatani N."/>
            <person name="Tanikawa S."/>
            <person name="Fujita N."/>
            <person name="Harayama S."/>
        </authorList>
    </citation>
    <scope>NUCLEOTIDE SEQUENCE [LARGE SCALE GENOMIC DNA]</scope>
    <source>
        <strain evidence="3 4">B4</strain>
        <plasmid evidence="3 4">pKNR</plasmid>
    </source>
</reference>
<evidence type="ECO:0000259" key="2">
    <source>
        <dbReference type="Pfam" id="PF00534"/>
    </source>
</evidence>
<dbReference type="InterPro" id="IPR001296">
    <property type="entry name" value="Glyco_trans_1"/>
</dbReference>
<gene>
    <name evidence="3" type="ordered locus">ROP_pKNR-00850</name>
</gene>
<dbReference type="InterPro" id="IPR050194">
    <property type="entry name" value="Glycosyltransferase_grp1"/>
</dbReference>
<dbReference type="PANTHER" id="PTHR45947:SF3">
    <property type="entry name" value="SULFOQUINOVOSYL TRANSFERASE SQD2"/>
    <property type="match status" value="1"/>
</dbReference>
<evidence type="ECO:0000313" key="3">
    <source>
        <dbReference type="EMBL" id="BAH56177.1"/>
    </source>
</evidence>
<dbReference type="EC" id="2.4.-.-" evidence="3"/>